<keyword evidence="18" id="KW-1185">Reference proteome</keyword>
<dbReference type="GO" id="GO:0030490">
    <property type="term" value="P:maturation of SSU-rRNA"/>
    <property type="evidence" value="ECO:0007669"/>
    <property type="project" value="InterPro"/>
</dbReference>
<dbReference type="InterPro" id="IPR044764">
    <property type="entry name" value="DDX52/Rok1_DEADc"/>
</dbReference>
<evidence type="ECO:0000256" key="2">
    <source>
        <dbReference type="ARBA" id="ARBA00012552"/>
    </source>
</evidence>
<dbReference type="Proteomes" id="UP001378960">
    <property type="component" value="Unassembled WGS sequence"/>
</dbReference>
<comment type="catalytic activity">
    <reaction evidence="11">
        <text>ATP + H2O = ADP + phosphate + H(+)</text>
        <dbReference type="Rhea" id="RHEA:13065"/>
        <dbReference type="ChEBI" id="CHEBI:15377"/>
        <dbReference type="ChEBI" id="CHEBI:15378"/>
        <dbReference type="ChEBI" id="CHEBI:30616"/>
        <dbReference type="ChEBI" id="CHEBI:43474"/>
        <dbReference type="ChEBI" id="CHEBI:456216"/>
        <dbReference type="EC" id="3.6.4.13"/>
    </reaction>
</comment>
<keyword evidence="9" id="KW-0539">Nucleus</keyword>
<keyword evidence="4" id="KW-0547">Nucleotide-binding</keyword>
<protein>
    <recommendedName>
        <fullName evidence="2">RNA helicase</fullName>
        <ecNumber evidence="2">3.6.4.13</ecNumber>
    </recommendedName>
</protein>
<dbReference type="SUPFAM" id="SSF52540">
    <property type="entry name" value="P-loop containing nucleoside triphosphate hydrolases"/>
    <property type="match status" value="2"/>
</dbReference>
<comment type="subcellular location">
    <subcellularLocation>
        <location evidence="1">Nucleus</location>
    </subcellularLocation>
</comment>
<keyword evidence="5" id="KW-0378">Hydrolase</keyword>
<keyword evidence="3" id="KW-0690">Ribosome biogenesis</keyword>
<proteinExistence type="inferred from homology"/>
<comment type="caution">
    <text evidence="17">The sequence shown here is derived from an EMBL/GenBank/DDBJ whole genome shotgun (WGS) entry which is preliminary data.</text>
</comment>
<keyword evidence="7" id="KW-0067">ATP-binding</keyword>
<dbReference type="EMBL" id="BTGB01000001">
    <property type="protein sequence ID" value="GMM44253.1"/>
    <property type="molecule type" value="Genomic_DNA"/>
</dbReference>
<dbReference type="InterPro" id="IPR014014">
    <property type="entry name" value="RNA_helicase_DEAD_Q_motif"/>
</dbReference>
<evidence type="ECO:0000259" key="14">
    <source>
        <dbReference type="PROSITE" id="PS51192"/>
    </source>
</evidence>
<evidence type="ECO:0000256" key="13">
    <source>
        <dbReference type="SAM" id="MobiDB-lite"/>
    </source>
</evidence>
<dbReference type="SMART" id="SM00487">
    <property type="entry name" value="DEXDc"/>
    <property type="match status" value="1"/>
</dbReference>
<dbReference type="InterPro" id="IPR014001">
    <property type="entry name" value="Helicase_ATP-bd"/>
</dbReference>
<dbReference type="InterPro" id="IPR050079">
    <property type="entry name" value="DEAD_box_RNA_helicase"/>
</dbReference>
<dbReference type="Pfam" id="PF00271">
    <property type="entry name" value="Helicase_C"/>
    <property type="match status" value="1"/>
</dbReference>
<dbReference type="GO" id="GO:0016787">
    <property type="term" value="F:hydrolase activity"/>
    <property type="evidence" value="ECO:0007669"/>
    <property type="project" value="UniProtKB-KW"/>
</dbReference>
<evidence type="ECO:0000256" key="1">
    <source>
        <dbReference type="ARBA" id="ARBA00004123"/>
    </source>
</evidence>
<feature type="domain" description="Helicase C-terminal" evidence="15">
    <location>
        <begin position="345"/>
        <end position="509"/>
    </location>
</feature>
<feature type="compositionally biased region" description="Basic and acidic residues" evidence="13">
    <location>
        <begin position="515"/>
        <end position="524"/>
    </location>
</feature>
<name>A0AAV5QYA1_PICKL</name>
<evidence type="ECO:0000313" key="18">
    <source>
        <dbReference type="Proteomes" id="UP001378960"/>
    </source>
</evidence>
<evidence type="ECO:0000256" key="7">
    <source>
        <dbReference type="ARBA" id="ARBA00022840"/>
    </source>
</evidence>
<evidence type="ECO:0000313" key="17">
    <source>
        <dbReference type="EMBL" id="GMM44253.1"/>
    </source>
</evidence>
<evidence type="ECO:0000256" key="3">
    <source>
        <dbReference type="ARBA" id="ARBA00022517"/>
    </source>
</evidence>
<dbReference type="GO" id="GO:0003723">
    <property type="term" value="F:RNA binding"/>
    <property type="evidence" value="ECO:0007669"/>
    <property type="project" value="UniProtKB-KW"/>
</dbReference>
<feature type="domain" description="DEAD-box RNA helicase Q" evidence="16">
    <location>
        <begin position="122"/>
        <end position="150"/>
    </location>
</feature>
<dbReference type="GO" id="GO:0003724">
    <property type="term" value="F:RNA helicase activity"/>
    <property type="evidence" value="ECO:0007669"/>
    <property type="project" value="UniProtKB-EC"/>
</dbReference>
<gene>
    <name evidence="17" type="ORF">DAPK24_008280</name>
</gene>
<dbReference type="InterPro" id="IPR027417">
    <property type="entry name" value="P-loop_NTPase"/>
</dbReference>
<dbReference type="CDD" id="cd18787">
    <property type="entry name" value="SF2_C_DEAD"/>
    <property type="match status" value="1"/>
</dbReference>
<dbReference type="PROSITE" id="PS51192">
    <property type="entry name" value="HELICASE_ATP_BIND_1"/>
    <property type="match status" value="1"/>
</dbReference>
<feature type="domain" description="Helicase ATP-binding" evidence="14">
    <location>
        <begin position="153"/>
        <end position="334"/>
    </location>
</feature>
<dbReference type="Pfam" id="PF00270">
    <property type="entry name" value="DEAD"/>
    <property type="match status" value="1"/>
</dbReference>
<dbReference type="GO" id="GO:0005634">
    <property type="term" value="C:nucleus"/>
    <property type="evidence" value="ECO:0007669"/>
    <property type="project" value="UniProtKB-SubCell"/>
</dbReference>
<feature type="region of interest" description="Disordered" evidence="13">
    <location>
        <begin position="67"/>
        <end position="88"/>
    </location>
</feature>
<dbReference type="AlphaFoldDB" id="A0AAV5QYA1"/>
<feature type="region of interest" description="Disordered" evidence="13">
    <location>
        <begin position="515"/>
        <end position="559"/>
    </location>
</feature>
<evidence type="ECO:0000256" key="6">
    <source>
        <dbReference type="ARBA" id="ARBA00022806"/>
    </source>
</evidence>
<feature type="short sequence motif" description="Q motif" evidence="12">
    <location>
        <begin position="122"/>
        <end position="150"/>
    </location>
</feature>
<feature type="compositionally biased region" description="Basic residues" evidence="13">
    <location>
        <begin position="525"/>
        <end position="544"/>
    </location>
</feature>
<evidence type="ECO:0000256" key="8">
    <source>
        <dbReference type="ARBA" id="ARBA00022884"/>
    </source>
</evidence>
<evidence type="ECO:0000256" key="11">
    <source>
        <dbReference type="ARBA" id="ARBA00047984"/>
    </source>
</evidence>
<dbReference type="SMART" id="SM00490">
    <property type="entry name" value="HELICc"/>
    <property type="match status" value="1"/>
</dbReference>
<dbReference type="PROSITE" id="PS51194">
    <property type="entry name" value="HELICASE_CTER"/>
    <property type="match status" value="1"/>
</dbReference>
<dbReference type="InterPro" id="IPR001650">
    <property type="entry name" value="Helicase_C-like"/>
</dbReference>
<evidence type="ECO:0000256" key="5">
    <source>
        <dbReference type="ARBA" id="ARBA00022801"/>
    </source>
</evidence>
<dbReference type="PANTHER" id="PTHR47959">
    <property type="entry name" value="ATP-DEPENDENT RNA HELICASE RHLE-RELATED"/>
    <property type="match status" value="1"/>
</dbReference>
<evidence type="ECO:0000256" key="12">
    <source>
        <dbReference type="PROSITE-ProRule" id="PRU00552"/>
    </source>
</evidence>
<dbReference type="PROSITE" id="PS51195">
    <property type="entry name" value="Q_MOTIF"/>
    <property type="match status" value="1"/>
</dbReference>
<evidence type="ECO:0000256" key="9">
    <source>
        <dbReference type="ARBA" id="ARBA00023242"/>
    </source>
</evidence>
<organism evidence="17 18">
    <name type="scientific">Pichia kluyveri</name>
    <name type="common">Yeast</name>
    <dbReference type="NCBI Taxonomy" id="36015"/>
    <lineage>
        <taxon>Eukaryota</taxon>
        <taxon>Fungi</taxon>
        <taxon>Dikarya</taxon>
        <taxon>Ascomycota</taxon>
        <taxon>Saccharomycotina</taxon>
        <taxon>Pichiomycetes</taxon>
        <taxon>Pichiales</taxon>
        <taxon>Pichiaceae</taxon>
        <taxon>Pichia</taxon>
    </lineage>
</organism>
<keyword evidence="6" id="KW-0347">Helicase</keyword>
<evidence type="ECO:0000259" key="15">
    <source>
        <dbReference type="PROSITE" id="PS51194"/>
    </source>
</evidence>
<dbReference type="CDD" id="cd17957">
    <property type="entry name" value="DEADc_DDX52"/>
    <property type="match status" value="1"/>
</dbReference>
<accession>A0AAV5QYA1</accession>
<dbReference type="InterPro" id="IPR011545">
    <property type="entry name" value="DEAD/DEAH_box_helicase_dom"/>
</dbReference>
<dbReference type="GO" id="GO:0005829">
    <property type="term" value="C:cytosol"/>
    <property type="evidence" value="ECO:0007669"/>
    <property type="project" value="TreeGrafter"/>
</dbReference>
<comment type="similarity">
    <text evidence="10">Belongs to the DEAD box helicase family. DDX52/ROK1 subfamily.</text>
</comment>
<evidence type="ECO:0000259" key="16">
    <source>
        <dbReference type="PROSITE" id="PS51195"/>
    </source>
</evidence>
<evidence type="ECO:0000256" key="4">
    <source>
        <dbReference type="ARBA" id="ARBA00022741"/>
    </source>
</evidence>
<dbReference type="PANTHER" id="PTHR47959:SF15">
    <property type="entry name" value="RNA HELICASE"/>
    <property type="match status" value="1"/>
</dbReference>
<sequence>MDIFRVLSRGASLKKSKDYRADFTVPEKKSGEKSKQEIKKDEILNLQLDKELDFFNSKQHKIIRDIEQAKENGDKSDDEESEEHFKREVKITTKEQAIELRKQFGSKVTGHDIPLPIGSFEDLISRFKLSKVLLENLIKNGFSEPTPIQSESIPSSLFKRDIIACAPTGSGKTLAFLIPMIQNIIDSRNNNEDEVQLRGLIVTPTKELAQQINGQINKLIENLNIKSGYLNKSLASKFRNDNNKIKNSKFDIIVTTPLRLIDLIQNTKSLDLSKVENLIFDEADTLFQTDFLSQTDEILSHLTNPKLLKNIYSATITSHVEELANNIMKDPIRIIIGLKEAANANIEQKIIYCGDEHGKLVAIRNIIKNGEFKPPVIIFLQSIERSKALYNELLYDGLNIDVINAEKTQKQREDIIKNFKNGNLWCLITTDILARGIDFKGINLVINYDVPNSSQSYVHRIGRTGRAGKNGKAITFYTKEDTDVIKNVINVMRASDQLDGMPEWMRDETSLSKLSKDRKRELKKQQVKRKRISTVPRHISKHQHAINPKNGGSGKKKKA</sequence>
<dbReference type="EC" id="3.6.4.13" evidence="2"/>
<reference evidence="17 18" key="1">
    <citation type="journal article" date="2023" name="Elife">
        <title>Identification of key yeast species and microbe-microbe interactions impacting larval growth of Drosophila in the wild.</title>
        <authorList>
            <person name="Mure A."/>
            <person name="Sugiura Y."/>
            <person name="Maeda R."/>
            <person name="Honda K."/>
            <person name="Sakurai N."/>
            <person name="Takahashi Y."/>
            <person name="Watada M."/>
            <person name="Katoh T."/>
            <person name="Gotoh A."/>
            <person name="Gotoh Y."/>
            <person name="Taniguchi I."/>
            <person name="Nakamura K."/>
            <person name="Hayashi T."/>
            <person name="Katayama T."/>
            <person name="Uemura T."/>
            <person name="Hattori Y."/>
        </authorList>
    </citation>
    <scope>NUCLEOTIDE SEQUENCE [LARGE SCALE GENOMIC DNA]</scope>
    <source>
        <strain evidence="17 18">PK-24</strain>
    </source>
</reference>
<dbReference type="GO" id="GO:0005524">
    <property type="term" value="F:ATP binding"/>
    <property type="evidence" value="ECO:0007669"/>
    <property type="project" value="UniProtKB-KW"/>
</dbReference>
<keyword evidence="8" id="KW-0694">RNA-binding</keyword>
<evidence type="ECO:0000256" key="10">
    <source>
        <dbReference type="ARBA" id="ARBA00024355"/>
    </source>
</evidence>
<dbReference type="Gene3D" id="3.40.50.300">
    <property type="entry name" value="P-loop containing nucleotide triphosphate hydrolases"/>
    <property type="match status" value="2"/>
</dbReference>